<proteinExistence type="predicted"/>
<name>A0A930HYL9_9BACT</name>
<evidence type="ECO:0000313" key="1">
    <source>
        <dbReference type="EMBL" id="MBF1415331.1"/>
    </source>
</evidence>
<evidence type="ECO:0000313" key="2">
    <source>
        <dbReference type="Proteomes" id="UP000757461"/>
    </source>
</evidence>
<gene>
    <name evidence="1" type="ORF">HXN33_07095</name>
</gene>
<dbReference type="Proteomes" id="UP000757461">
    <property type="component" value="Unassembled WGS sequence"/>
</dbReference>
<organism evidence="1 2">
    <name type="scientific">Prevotella histicola</name>
    <dbReference type="NCBI Taxonomy" id="470565"/>
    <lineage>
        <taxon>Bacteria</taxon>
        <taxon>Pseudomonadati</taxon>
        <taxon>Bacteroidota</taxon>
        <taxon>Bacteroidia</taxon>
        <taxon>Bacteroidales</taxon>
        <taxon>Prevotellaceae</taxon>
        <taxon>Prevotella</taxon>
    </lineage>
</organism>
<sequence>MEKKKLSLAYALKEYARVNGESDPIFEDNRCFTFDDIKAAFNAGRESVVESIPELEWKGCAPFIHAATPIGRYNIDNFGIWLLRFNGKEIPLSTGSSLEAAQQAANEDYKQRIKQALGL</sequence>
<dbReference type="AlphaFoldDB" id="A0A930HYL9"/>
<protein>
    <submittedName>
        <fullName evidence="1">Uncharacterized protein</fullName>
    </submittedName>
</protein>
<dbReference type="EMBL" id="JABZSQ010000123">
    <property type="protein sequence ID" value="MBF1415331.1"/>
    <property type="molecule type" value="Genomic_DNA"/>
</dbReference>
<accession>A0A930HYL9</accession>
<comment type="caution">
    <text evidence="1">The sequence shown here is derived from an EMBL/GenBank/DDBJ whole genome shotgun (WGS) entry which is preliminary data.</text>
</comment>
<reference evidence="1" key="1">
    <citation type="submission" date="2020-04" db="EMBL/GenBank/DDBJ databases">
        <title>Deep metagenomics examines the oral microbiome during advanced dental caries in children, revealing novel taxa and co-occurrences with host molecules.</title>
        <authorList>
            <person name="Baker J.L."/>
            <person name="Morton J.T."/>
            <person name="Dinis M."/>
            <person name="Alvarez R."/>
            <person name="Tran N.C."/>
            <person name="Knight R."/>
            <person name="Edlund A."/>
        </authorList>
    </citation>
    <scope>NUCLEOTIDE SEQUENCE</scope>
    <source>
        <strain evidence="1">JCVI_25_bin.9</strain>
    </source>
</reference>